<keyword evidence="3" id="KW-0560">Oxidoreductase</keyword>
<dbReference type="SUPFAM" id="SSF52283">
    <property type="entry name" value="Formate/glycerate dehydrogenase catalytic domain-like"/>
    <property type="match status" value="1"/>
</dbReference>
<name>A0A5E4VKI9_9BURK</name>
<reference evidence="3 5" key="3">
    <citation type="submission" date="2019-08" db="EMBL/GenBank/DDBJ databases">
        <authorList>
            <person name="Peeters C."/>
        </authorList>
    </citation>
    <scope>NUCLEOTIDE SEQUENCE [LARGE SCALE GENOMIC DNA]</scope>
    <source>
        <strain evidence="3 5">LMG 31113</strain>
    </source>
</reference>
<dbReference type="GO" id="GO:0051287">
    <property type="term" value="F:NAD binding"/>
    <property type="evidence" value="ECO:0007669"/>
    <property type="project" value="InterPro"/>
</dbReference>
<dbReference type="GO" id="GO:0030267">
    <property type="term" value="F:glyoxylate reductase (NADPH) activity"/>
    <property type="evidence" value="ECO:0007669"/>
    <property type="project" value="UniProtKB-EC"/>
</dbReference>
<protein>
    <submittedName>
        <fullName evidence="3">Glyoxylate/hydroxypyruvate reductase B</fullName>
        <ecNumber evidence="3">1.1.1.79</ecNumber>
    </submittedName>
</protein>
<keyword evidence="3" id="KW-0670">Pyruvate</keyword>
<evidence type="ECO:0000313" key="4">
    <source>
        <dbReference type="Proteomes" id="UP000035080"/>
    </source>
</evidence>
<dbReference type="Gene3D" id="3.40.50.720">
    <property type="entry name" value="NAD(P)-binding Rossmann-like Domain"/>
    <property type="match status" value="1"/>
</dbReference>
<keyword evidence="4" id="KW-1185">Reference proteome</keyword>
<dbReference type="EMBL" id="CP047385">
    <property type="protein sequence ID" value="QHF14835.1"/>
    <property type="molecule type" value="Genomic_DNA"/>
</dbReference>
<dbReference type="InterPro" id="IPR006139">
    <property type="entry name" value="D-isomer_2_OHA_DH_cat_dom"/>
</dbReference>
<evidence type="ECO:0000313" key="3">
    <source>
        <dbReference type="EMBL" id="VVE11510.1"/>
    </source>
</evidence>
<feature type="domain" description="D-isomer specific 2-hydroxyacid dehydrogenase catalytic" evidence="1">
    <location>
        <begin position="13"/>
        <end position="107"/>
    </location>
</feature>
<accession>A0A5E4VKI9</accession>
<proteinExistence type="predicted"/>
<dbReference type="OrthoDB" id="8944553at2"/>
<dbReference type="RefSeq" id="WP_039365194.1">
    <property type="nucleotide sequence ID" value="NZ_CABPRW010000005.1"/>
</dbReference>
<reference evidence="2" key="2">
    <citation type="submission" date="2019-07" db="EMBL/GenBank/DDBJ databases">
        <title>Complete Genome Sequences of Clinical Pandoraea fibrosis Isolates.</title>
        <authorList>
            <person name="Pitt M.E."/>
            <person name="Nguyen S.H."/>
            <person name="Duarte T.P.S."/>
            <person name="Roddam L.F."/>
            <person name="Blaskovich M.A.T."/>
            <person name="Cooper M.A."/>
            <person name="Coin L.J.M."/>
        </authorList>
    </citation>
    <scope>NUCLEOTIDE SEQUENCE</scope>
    <source>
        <strain evidence="2">6399</strain>
    </source>
</reference>
<dbReference type="EC" id="1.1.1.79" evidence="3"/>
<dbReference type="Proteomes" id="UP000382577">
    <property type="component" value="Unassembled WGS sequence"/>
</dbReference>
<sequence length="142" mass="15099">MKLALAGLRRHRVVVTQPLDEAAIERLDRFFDVAMCDPAEAMSRDVLSAHLRSAAAALVGASDVIDAQMLAGLDALQAVCCLTPSEPQMDIEAMTRAGVRAMSSPDIGRAVENLVAAFGFGRLGGRPPDLLNPELLCDCCSF</sequence>
<dbReference type="Pfam" id="PF00389">
    <property type="entry name" value="2-Hacid_dh"/>
    <property type="match status" value="1"/>
</dbReference>
<dbReference type="AlphaFoldDB" id="A0A5E4VKI9"/>
<gene>
    <name evidence="3" type="primary">ghrB_2</name>
    <name evidence="3" type="ORF">PFI31113_02633</name>
    <name evidence="2" type="ORF">PI93_020860</name>
</gene>
<organism evidence="3 5">
    <name type="scientific">Pandoraea fibrosis</name>
    <dbReference type="NCBI Taxonomy" id="1891094"/>
    <lineage>
        <taxon>Bacteria</taxon>
        <taxon>Pseudomonadati</taxon>
        <taxon>Pseudomonadota</taxon>
        <taxon>Betaproteobacteria</taxon>
        <taxon>Burkholderiales</taxon>
        <taxon>Burkholderiaceae</taxon>
        <taxon>Pandoraea</taxon>
    </lineage>
</organism>
<evidence type="ECO:0000313" key="2">
    <source>
        <dbReference type="EMBL" id="QHF14835.1"/>
    </source>
</evidence>
<reference evidence="2 4" key="1">
    <citation type="journal article" date="2015" name="Genome Announc.">
        <title>Genome Sequences of Two Pandoraea pnomenusa Isolates Recovered 11 Months Apart from a Cystic Fibrosis Patient.</title>
        <authorList>
            <person name="Ee R."/>
            <person name="Ambrose M."/>
            <person name="Lazenby J."/>
            <person name="Williams P."/>
            <person name="Chan K.G."/>
            <person name="Roddam L."/>
        </authorList>
    </citation>
    <scope>NUCLEOTIDE SEQUENCE [LARGE SCALE GENOMIC DNA]</scope>
    <source>
        <strain evidence="2 4">6399</strain>
    </source>
</reference>
<dbReference type="EMBL" id="CABPRW010000005">
    <property type="protein sequence ID" value="VVE11510.1"/>
    <property type="molecule type" value="Genomic_DNA"/>
</dbReference>
<dbReference type="Proteomes" id="UP000035080">
    <property type="component" value="Chromosome"/>
</dbReference>
<evidence type="ECO:0000259" key="1">
    <source>
        <dbReference type="Pfam" id="PF00389"/>
    </source>
</evidence>
<evidence type="ECO:0000313" key="5">
    <source>
        <dbReference type="Proteomes" id="UP000382577"/>
    </source>
</evidence>